<evidence type="ECO:0000313" key="11">
    <source>
        <dbReference type="Proteomes" id="UP000294650"/>
    </source>
</evidence>
<dbReference type="GO" id="GO:0006207">
    <property type="term" value="P:'de novo' pyrimidine nucleobase biosynthetic process"/>
    <property type="evidence" value="ECO:0007669"/>
    <property type="project" value="InterPro"/>
</dbReference>
<feature type="binding site" evidence="7">
    <location>
        <position position="226"/>
    </location>
    <ligand>
        <name>L-aspartate</name>
        <dbReference type="ChEBI" id="CHEBI:29991"/>
    </ligand>
</feature>
<dbReference type="UniPathway" id="UPA00070">
    <property type="reaction ID" value="UER00116"/>
</dbReference>
<feature type="binding site" evidence="7">
    <location>
        <position position="65"/>
    </location>
    <ligand>
        <name>carbamoyl phosphate</name>
        <dbReference type="ChEBI" id="CHEBI:58228"/>
    </ligand>
</feature>
<dbReference type="EMBL" id="SMAN01000001">
    <property type="protein sequence ID" value="TCT26844.1"/>
    <property type="molecule type" value="Genomic_DNA"/>
</dbReference>
<dbReference type="PRINTS" id="PR00101">
    <property type="entry name" value="ATCASE"/>
</dbReference>
<proteinExistence type="inferred from homology"/>
<dbReference type="EC" id="2.1.3.2" evidence="7"/>
<feature type="binding site" evidence="7">
    <location>
        <position position="115"/>
    </location>
    <ligand>
        <name>carbamoyl phosphate</name>
        <dbReference type="ChEBI" id="CHEBI:58228"/>
    </ligand>
</feature>
<reference evidence="10 11" key="1">
    <citation type="submission" date="2019-03" db="EMBL/GenBank/DDBJ databases">
        <title>Genomic Encyclopedia of Type Strains, Phase IV (KMG-IV): sequencing the most valuable type-strain genomes for metagenomic binning, comparative biology and taxonomic classification.</title>
        <authorList>
            <person name="Goeker M."/>
        </authorList>
    </citation>
    <scope>NUCLEOTIDE SEQUENCE [LARGE SCALE GENOMIC DNA]</scope>
    <source>
        <strain evidence="10 11">DSM 25894</strain>
    </source>
</reference>
<dbReference type="GO" id="GO:0005829">
    <property type="term" value="C:cytosol"/>
    <property type="evidence" value="ECO:0007669"/>
    <property type="project" value="TreeGrafter"/>
</dbReference>
<dbReference type="PANTHER" id="PTHR45753">
    <property type="entry name" value="ORNITHINE CARBAMOYLTRANSFERASE, MITOCHONDRIAL"/>
    <property type="match status" value="1"/>
</dbReference>
<dbReference type="Pfam" id="PF00185">
    <property type="entry name" value="OTCace"/>
    <property type="match status" value="1"/>
</dbReference>
<dbReference type="InterPro" id="IPR006130">
    <property type="entry name" value="Asp/Orn_carbamoylTrfase"/>
</dbReference>
<dbReference type="Pfam" id="PF02729">
    <property type="entry name" value="OTCace_N"/>
    <property type="match status" value="1"/>
</dbReference>
<dbReference type="HAMAP" id="MF_00001">
    <property type="entry name" value="Asp_carb_tr"/>
    <property type="match status" value="1"/>
</dbReference>
<comment type="similarity">
    <text evidence="2 7">Belongs to the aspartate/ornithine carbamoyltransferase superfamily. ATCase family.</text>
</comment>
<name>A0A4R3NBM6_9BACI</name>
<dbReference type="PROSITE" id="PS00097">
    <property type="entry name" value="CARBAMOYLTRANSFERASE"/>
    <property type="match status" value="1"/>
</dbReference>
<keyword evidence="4 7" id="KW-0665">Pyrimidine biosynthesis</keyword>
<evidence type="ECO:0000256" key="7">
    <source>
        <dbReference type="HAMAP-Rule" id="MF_00001"/>
    </source>
</evidence>
<feature type="binding site" evidence="7">
    <location>
        <position position="146"/>
    </location>
    <ligand>
        <name>carbamoyl phosphate</name>
        <dbReference type="ChEBI" id="CHEBI:58228"/>
    </ligand>
</feature>
<dbReference type="GO" id="GO:0016597">
    <property type="term" value="F:amino acid binding"/>
    <property type="evidence" value="ECO:0007669"/>
    <property type="project" value="InterPro"/>
</dbReference>
<evidence type="ECO:0000256" key="6">
    <source>
        <dbReference type="ARBA" id="ARBA00048859"/>
    </source>
</evidence>
<dbReference type="InterPro" id="IPR036901">
    <property type="entry name" value="Asp/Orn_carbamoylTrfase_sf"/>
</dbReference>
<keyword evidence="11" id="KW-1185">Reference proteome</keyword>
<feature type="binding site" evidence="7">
    <location>
        <position position="143"/>
    </location>
    <ligand>
        <name>carbamoyl phosphate</name>
        <dbReference type="ChEBI" id="CHEBI:58228"/>
    </ligand>
</feature>
<evidence type="ECO:0000256" key="4">
    <source>
        <dbReference type="ARBA" id="ARBA00022975"/>
    </source>
</evidence>
<dbReference type="InterPro" id="IPR006131">
    <property type="entry name" value="Asp_carbamoyltransf_Asp/Orn-bd"/>
</dbReference>
<dbReference type="PRINTS" id="PR00100">
    <property type="entry name" value="AOTCASE"/>
</dbReference>
<dbReference type="GO" id="GO:0044205">
    <property type="term" value="P:'de novo' UMP biosynthetic process"/>
    <property type="evidence" value="ECO:0007669"/>
    <property type="project" value="UniProtKB-UniRule"/>
</dbReference>
<dbReference type="InterPro" id="IPR006132">
    <property type="entry name" value="Asp/Orn_carbamoyltranf_P-bd"/>
</dbReference>
<dbReference type="FunFam" id="3.40.50.1370:FF:000011">
    <property type="entry name" value="Aspartate carbamoyltransferase"/>
    <property type="match status" value="1"/>
</dbReference>
<evidence type="ECO:0000259" key="8">
    <source>
        <dbReference type="Pfam" id="PF00185"/>
    </source>
</evidence>
<dbReference type="NCBIfam" id="TIGR00670">
    <property type="entry name" value="asp_carb_tr"/>
    <property type="match status" value="1"/>
</dbReference>
<dbReference type="Proteomes" id="UP000294650">
    <property type="component" value="Unassembled WGS sequence"/>
</dbReference>
<dbReference type="SUPFAM" id="SSF53671">
    <property type="entry name" value="Aspartate/ornithine carbamoyltransferase"/>
    <property type="match status" value="1"/>
</dbReference>
<protein>
    <recommendedName>
        <fullName evidence="7">Aspartate carbamoyltransferase</fullName>
        <ecNumber evidence="7">2.1.3.2</ecNumber>
    </recommendedName>
    <alternativeName>
        <fullName evidence="7">Aspartate transcarbamylase</fullName>
        <shortName evidence="7">ATCase</shortName>
    </alternativeName>
</protein>
<comment type="caution">
    <text evidence="10">The sequence shown here is derived from an EMBL/GenBank/DDBJ whole genome shotgun (WGS) entry which is preliminary data.</text>
</comment>
<comment type="pathway">
    <text evidence="1 7">Pyrimidine metabolism; UMP biosynthesis via de novo pathway; (S)-dihydroorotate from bicarbonate: step 2/3.</text>
</comment>
<comment type="function">
    <text evidence="5 7">Catalyzes the condensation of carbamoyl phosphate and aspartate to form carbamoyl aspartate and inorganic phosphate, the committed step in the de novo pyrimidine nucleotide biosynthesis pathway.</text>
</comment>
<feature type="binding site" evidence="7">
    <location>
        <position position="268"/>
    </location>
    <ligand>
        <name>carbamoyl phosphate</name>
        <dbReference type="ChEBI" id="CHEBI:58228"/>
    </ligand>
</feature>
<feature type="domain" description="Aspartate/ornithine carbamoyltransferase carbamoyl-P binding" evidence="9">
    <location>
        <begin position="18"/>
        <end position="156"/>
    </location>
</feature>
<dbReference type="Gene3D" id="3.40.50.1370">
    <property type="entry name" value="Aspartate/ornithine carbamoyltransferase"/>
    <property type="match status" value="2"/>
</dbReference>
<feature type="binding site" evidence="7">
    <location>
        <position position="66"/>
    </location>
    <ligand>
        <name>carbamoyl phosphate</name>
        <dbReference type="ChEBI" id="CHEBI:58228"/>
    </ligand>
</feature>
<feature type="binding site" evidence="7">
    <location>
        <position position="93"/>
    </location>
    <ligand>
        <name>L-aspartate</name>
        <dbReference type="ChEBI" id="CHEBI:29991"/>
    </ligand>
</feature>
<evidence type="ECO:0000256" key="2">
    <source>
        <dbReference type="ARBA" id="ARBA00008896"/>
    </source>
</evidence>
<evidence type="ECO:0000259" key="9">
    <source>
        <dbReference type="Pfam" id="PF02729"/>
    </source>
</evidence>
<dbReference type="AlphaFoldDB" id="A0A4R3NBM6"/>
<feature type="domain" description="Aspartate/ornithine carbamoyltransferase Asp/Orn-binding" evidence="8">
    <location>
        <begin position="163"/>
        <end position="304"/>
    </location>
</feature>
<evidence type="ECO:0000313" key="10">
    <source>
        <dbReference type="EMBL" id="TCT26844.1"/>
    </source>
</evidence>
<dbReference type="InterPro" id="IPR002082">
    <property type="entry name" value="Asp_carbamoyltransf"/>
</dbReference>
<evidence type="ECO:0000256" key="1">
    <source>
        <dbReference type="ARBA" id="ARBA00004852"/>
    </source>
</evidence>
<gene>
    <name evidence="7" type="primary">pyrB</name>
    <name evidence="10" type="ORF">EDD68_101197</name>
</gene>
<accession>A0A4R3NBM6</accession>
<feature type="binding site" evidence="7">
    <location>
        <position position="267"/>
    </location>
    <ligand>
        <name>carbamoyl phosphate</name>
        <dbReference type="ChEBI" id="CHEBI:58228"/>
    </ligand>
</feature>
<dbReference type="GO" id="GO:0006520">
    <property type="term" value="P:amino acid metabolic process"/>
    <property type="evidence" value="ECO:0007669"/>
    <property type="project" value="InterPro"/>
</dbReference>
<comment type="subunit">
    <text evidence="7">Heterododecamer (2C3:3R2) of six catalytic PyrB chains organized as two trimers (C3), and six regulatory PyrI chains organized as three dimers (R2).</text>
</comment>
<sequence>MILQHKEVLNQGAGSDMKHLLSMKDLDTDKIASLLEEAERISNGQVPELSEKFTAAYLFYEPSTRTKMSFEMAAHRLGVSLLNFVPEHSSTTKGESLYDTVKTLEAIGTDLVVIRHSEDQYYKDLTDRISIPLINAGDGKGEHPTQSLLDLLTIHQEFGKFNKLNIVICGDILHSRVARSNAYALSMLGANVYLSAPDIWQDQSLPYEYISMDEAVEISDVLMLLRVQHERHGSQMNWTIEEYHQLYGLTMEREQRMKHHSIVMHPAPVNRGVEIADELVECDRSRIFKQISNGVLMRMAILYRLLEKGAI</sequence>
<evidence type="ECO:0000256" key="5">
    <source>
        <dbReference type="ARBA" id="ARBA00043884"/>
    </source>
</evidence>
<dbReference type="PANTHER" id="PTHR45753:SF6">
    <property type="entry name" value="ASPARTATE CARBAMOYLTRANSFERASE"/>
    <property type="match status" value="1"/>
</dbReference>
<dbReference type="GO" id="GO:0004070">
    <property type="term" value="F:aspartate carbamoyltransferase activity"/>
    <property type="evidence" value="ECO:0007669"/>
    <property type="project" value="UniProtKB-UniRule"/>
</dbReference>
<evidence type="ECO:0000256" key="3">
    <source>
        <dbReference type="ARBA" id="ARBA00022679"/>
    </source>
</evidence>
<keyword evidence="3 7" id="KW-0808">Transferase</keyword>
<dbReference type="NCBIfam" id="NF002032">
    <property type="entry name" value="PRK00856.1"/>
    <property type="match status" value="1"/>
</dbReference>
<organism evidence="10 11">
    <name type="scientific">Melghiribacillus thermohalophilus</name>
    <dbReference type="NCBI Taxonomy" id="1324956"/>
    <lineage>
        <taxon>Bacteria</taxon>
        <taxon>Bacillati</taxon>
        <taxon>Bacillota</taxon>
        <taxon>Bacilli</taxon>
        <taxon>Bacillales</taxon>
        <taxon>Bacillaceae</taxon>
        <taxon>Melghiribacillus</taxon>
    </lineage>
</organism>
<comment type="catalytic activity">
    <reaction evidence="6 7">
        <text>carbamoyl phosphate + L-aspartate = N-carbamoyl-L-aspartate + phosphate + H(+)</text>
        <dbReference type="Rhea" id="RHEA:20013"/>
        <dbReference type="ChEBI" id="CHEBI:15378"/>
        <dbReference type="ChEBI" id="CHEBI:29991"/>
        <dbReference type="ChEBI" id="CHEBI:32814"/>
        <dbReference type="ChEBI" id="CHEBI:43474"/>
        <dbReference type="ChEBI" id="CHEBI:58228"/>
        <dbReference type="EC" id="2.1.3.2"/>
    </reaction>
</comment>
<feature type="binding site" evidence="7">
    <location>
        <position position="176"/>
    </location>
    <ligand>
        <name>L-aspartate</name>
        <dbReference type="ChEBI" id="CHEBI:29991"/>
    </ligand>
</feature>